<proteinExistence type="predicted"/>
<comment type="caution">
    <text evidence="1">The sequence shown here is derived from an EMBL/GenBank/DDBJ whole genome shotgun (WGS) entry which is preliminary data.</text>
</comment>
<organism evidence="1 2">
    <name type="scientific">Paenibacillus aceris</name>
    <dbReference type="NCBI Taxonomy" id="869555"/>
    <lineage>
        <taxon>Bacteria</taxon>
        <taxon>Bacillati</taxon>
        <taxon>Bacillota</taxon>
        <taxon>Bacilli</taxon>
        <taxon>Bacillales</taxon>
        <taxon>Paenibacillaceae</taxon>
        <taxon>Paenibacillus</taxon>
    </lineage>
</organism>
<gene>
    <name evidence="1" type="ORF">J2Z65_007190</name>
</gene>
<accession>A0ABS4IAC5</accession>
<dbReference type="EMBL" id="JAGGKV010000051">
    <property type="protein sequence ID" value="MBP1967885.1"/>
    <property type="molecule type" value="Genomic_DNA"/>
</dbReference>
<reference evidence="1 2" key="1">
    <citation type="submission" date="2021-03" db="EMBL/GenBank/DDBJ databases">
        <title>Genomic Encyclopedia of Type Strains, Phase IV (KMG-IV): sequencing the most valuable type-strain genomes for metagenomic binning, comparative biology and taxonomic classification.</title>
        <authorList>
            <person name="Goeker M."/>
        </authorList>
    </citation>
    <scope>NUCLEOTIDE SEQUENCE [LARGE SCALE GENOMIC DNA]</scope>
    <source>
        <strain evidence="1 2">DSM 24950</strain>
    </source>
</reference>
<dbReference type="RefSeq" id="WP_167067237.1">
    <property type="nucleotide sequence ID" value="NZ_JAAOZR010000085.1"/>
</dbReference>
<sequence length="128" mass="13976">MSHITRSTGILQNSLDVEINAHIEVVNLDDESHRVRVKVFDWGLAGAAGVPVQGPIATLLNFNDKLSPSTRIALNADILAGHHYEVRVTHSKNESVMINVFGREGDAGNPFIEGNTVLDSEFVELEES</sequence>
<protein>
    <submittedName>
        <fullName evidence="1">Uncharacterized protein</fullName>
    </submittedName>
</protein>
<name>A0ABS4IAC5_9BACL</name>
<evidence type="ECO:0000313" key="2">
    <source>
        <dbReference type="Proteomes" id="UP001519344"/>
    </source>
</evidence>
<keyword evidence="2" id="KW-1185">Reference proteome</keyword>
<evidence type="ECO:0000313" key="1">
    <source>
        <dbReference type="EMBL" id="MBP1967885.1"/>
    </source>
</evidence>
<dbReference type="Proteomes" id="UP001519344">
    <property type="component" value="Unassembled WGS sequence"/>
</dbReference>